<keyword evidence="8" id="KW-0285">Flavoprotein</keyword>
<keyword evidence="11" id="KW-0249">Electron transport</keyword>
<keyword evidence="10" id="KW-0274">FAD</keyword>
<dbReference type="Pfam" id="PF00301">
    <property type="entry name" value="Rubredoxin"/>
    <property type="match status" value="1"/>
</dbReference>
<evidence type="ECO:0000256" key="8">
    <source>
        <dbReference type="ARBA" id="ARBA00022630"/>
    </source>
</evidence>
<comment type="cofactor">
    <cofactor evidence="2">
        <name>FAD</name>
        <dbReference type="ChEBI" id="CHEBI:57692"/>
    </cofactor>
</comment>
<evidence type="ECO:0000256" key="12">
    <source>
        <dbReference type="ARBA" id="ARBA00023004"/>
    </source>
</evidence>
<sequence length="433" mass="46287">MSAAVRPTEGHPVNATMPTPTPLAQAARALAPYRQYLCEACGYVYDEAQGDPDGGLPPGTRYEDIPDDWACPLCGVTKADFRLYEAPDLSALRERADAVSVAARGGEPGVVIVGAGRAGWQTAEALRALSPTLPITLVSQCAGDVYDKPLLSVAMARGLANDALVRERGADAAARLGVRLLAHTDAIRICPDTRTLRTTRGNLRYAHLVLAHGASPRLPEGLAPELCWRVNHLAAYQRLRARLGDAPREVLIVGAGLIGSELANDLAIGGHRVTLIDTCEQPLARWQDLGVGEQLLDAWRDLSIRFVGGVQVQSLERVGERYRLTTANGQRFAADEVVVAAGLHTPNRLALSAGLAWDNGIRVTPHNLRTSVDRIHALGDCIAIDGQPSRYIEPIARQARAIAADICGAAPAPYVPRAAVVRVKTTSMPLTLH</sequence>
<dbReference type="SUPFAM" id="SSF51905">
    <property type="entry name" value="FAD/NAD(P)-binding domain"/>
    <property type="match status" value="1"/>
</dbReference>
<evidence type="ECO:0000256" key="5">
    <source>
        <dbReference type="ARBA" id="ARBA00005337"/>
    </source>
</evidence>
<dbReference type="GO" id="GO:0005506">
    <property type="term" value="F:iron ion binding"/>
    <property type="evidence" value="ECO:0007669"/>
    <property type="project" value="InterPro"/>
</dbReference>
<evidence type="ECO:0000256" key="6">
    <source>
        <dbReference type="ARBA" id="ARBA00006442"/>
    </source>
</evidence>
<dbReference type="Proteomes" id="UP000028878">
    <property type="component" value="Unassembled WGS sequence"/>
</dbReference>
<dbReference type="PRINTS" id="PR00368">
    <property type="entry name" value="FADPNR"/>
</dbReference>
<proteinExistence type="inferred from homology"/>
<evidence type="ECO:0000256" key="10">
    <source>
        <dbReference type="ARBA" id="ARBA00022827"/>
    </source>
</evidence>
<evidence type="ECO:0000259" key="13">
    <source>
        <dbReference type="PROSITE" id="PS50903"/>
    </source>
</evidence>
<organism evidence="14 15">
    <name type="scientific">Hydrogenophaga intermedia</name>
    <dbReference type="NCBI Taxonomy" id="65786"/>
    <lineage>
        <taxon>Bacteria</taxon>
        <taxon>Pseudomonadati</taxon>
        <taxon>Pseudomonadota</taxon>
        <taxon>Betaproteobacteria</taxon>
        <taxon>Burkholderiales</taxon>
        <taxon>Comamonadaceae</taxon>
        <taxon>Hydrogenophaga</taxon>
    </lineage>
</organism>
<gene>
    <name evidence="14" type="ORF">BN948_02805</name>
</gene>
<dbReference type="FunFam" id="2.20.28.10:FF:000001">
    <property type="entry name" value="Rubredoxin"/>
    <property type="match status" value="1"/>
</dbReference>
<evidence type="ECO:0000256" key="11">
    <source>
        <dbReference type="ARBA" id="ARBA00022982"/>
    </source>
</evidence>
<dbReference type="InterPro" id="IPR023753">
    <property type="entry name" value="FAD/NAD-binding_dom"/>
</dbReference>
<dbReference type="Gene3D" id="2.20.28.10">
    <property type="match status" value="1"/>
</dbReference>
<dbReference type="EMBL" id="CCAE010000022">
    <property type="protein sequence ID" value="CDN88371.1"/>
    <property type="molecule type" value="Genomic_DNA"/>
</dbReference>
<comment type="function">
    <text evidence="3">Involved in the hydrocarbon hydroxylating system, which transfers electrons from NADH to rubredoxin reductase and then through rubredoxin to alkane 1 monooxygenase.</text>
</comment>
<dbReference type="InterPro" id="IPR036188">
    <property type="entry name" value="FAD/NAD-bd_sf"/>
</dbReference>
<dbReference type="PRINTS" id="PR00163">
    <property type="entry name" value="RUBREDOXIN"/>
</dbReference>
<keyword evidence="9" id="KW-0479">Metal-binding</keyword>
<keyword evidence="12" id="KW-0408">Iron</keyword>
<feature type="domain" description="Rubredoxin-like" evidence="13">
    <location>
        <begin position="33"/>
        <end position="84"/>
    </location>
</feature>
<protein>
    <submittedName>
        <fullName evidence="14">Rubredoxin-type Fe(Cys)4 protein</fullName>
    </submittedName>
</protein>
<evidence type="ECO:0000256" key="3">
    <source>
        <dbReference type="ARBA" id="ARBA00002792"/>
    </source>
</evidence>
<accession>A0A1L1PUR0</accession>
<comment type="similarity">
    <text evidence="5">Belongs to the rubredoxin family.</text>
</comment>
<evidence type="ECO:0000256" key="7">
    <source>
        <dbReference type="ARBA" id="ARBA00022448"/>
    </source>
</evidence>
<dbReference type="PANTHER" id="PTHR43429">
    <property type="entry name" value="PYRIDINE NUCLEOTIDE-DISULFIDE OXIDOREDUCTASE DOMAIN-CONTAINING"/>
    <property type="match status" value="1"/>
</dbReference>
<evidence type="ECO:0000256" key="4">
    <source>
        <dbReference type="ARBA" id="ARBA00004933"/>
    </source>
</evidence>
<evidence type="ECO:0000256" key="9">
    <source>
        <dbReference type="ARBA" id="ARBA00022723"/>
    </source>
</evidence>
<comment type="similarity">
    <text evidence="6">Belongs to the FAD-dependent oxidoreductase family.</text>
</comment>
<evidence type="ECO:0000313" key="14">
    <source>
        <dbReference type="EMBL" id="CDN88371.1"/>
    </source>
</evidence>
<dbReference type="PROSITE" id="PS00202">
    <property type="entry name" value="RUBREDOXIN"/>
    <property type="match status" value="1"/>
</dbReference>
<dbReference type="InterPro" id="IPR050260">
    <property type="entry name" value="FAD-bd_OxRdtase"/>
</dbReference>
<dbReference type="PRINTS" id="PR00411">
    <property type="entry name" value="PNDRDTASEI"/>
</dbReference>
<evidence type="ECO:0000313" key="15">
    <source>
        <dbReference type="Proteomes" id="UP000028878"/>
    </source>
</evidence>
<dbReference type="InterPro" id="IPR018527">
    <property type="entry name" value="Rubredoxin_Fe_BS"/>
</dbReference>
<comment type="pathway">
    <text evidence="4">Hydrocarbon metabolism; alkane degradation.</text>
</comment>
<dbReference type="InterPro" id="IPR024935">
    <property type="entry name" value="Rubredoxin_dom"/>
</dbReference>
<dbReference type="AlphaFoldDB" id="A0A1L1PUR0"/>
<dbReference type="PANTHER" id="PTHR43429:SF3">
    <property type="entry name" value="NITRITE REDUCTASE [NAD(P)H]"/>
    <property type="match status" value="1"/>
</dbReference>
<name>A0A1L1PUR0_HYDIT</name>
<keyword evidence="7" id="KW-0813">Transport</keyword>
<dbReference type="InterPro" id="IPR024934">
    <property type="entry name" value="Rubredoxin-like_dom"/>
</dbReference>
<dbReference type="Gene3D" id="3.50.50.60">
    <property type="entry name" value="FAD/NAD(P)-binding domain"/>
    <property type="match status" value="2"/>
</dbReference>
<comment type="cofactor">
    <cofactor evidence="1">
        <name>Fe(3+)</name>
        <dbReference type="ChEBI" id="CHEBI:29034"/>
    </cofactor>
</comment>
<dbReference type="PROSITE" id="PS50903">
    <property type="entry name" value="RUBREDOXIN_LIKE"/>
    <property type="match status" value="1"/>
</dbReference>
<reference evidence="15" key="2">
    <citation type="submission" date="2014-11" db="EMBL/GenBank/DDBJ databases">
        <title>Draft genome sequence of Hydrogenophaga intermedia S1.</title>
        <authorList>
            <person name="Gan H.M."/>
            <person name="Chew T.H."/>
            <person name="Stolz A."/>
        </authorList>
    </citation>
    <scope>NUCLEOTIDE SEQUENCE [LARGE SCALE GENOMIC DNA]</scope>
    <source>
        <strain evidence="15">S1</strain>
    </source>
</reference>
<dbReference type="Pfam" id="PF07992">
    <property type="entry name" value="Pyr_redox_2"/>
    <property type="match status" value="1"/>
</dbReference>
<reference evidence="15" key="1">
    <citation type="submission" date="2014-02" db="EMBL/GenBank/DDBJ databases">
        <authorList>
            <person name="Gan H."/>
        </authorList>
    </citation>
    <scope>NUCLEOTIDE SEQUENCE [LARGE SCALE GENOMIC DNA]</scope>
    <source>
        <strain evidence="15">S1</strain>
    </source>
</reference>
<dbReference type="GO" id="GO:0016491">
    <property type="term" value="F:oxidoreductase activity"/>
    <property type="evidence" value="ECO:0007669"/>
    <property type="project" value="InterPro"/>
</dbReference>
<dbReference type="SUPFAM" id="SSF57802">
    <property type="entry name" value="Rubredoxin-like"/>
    <property type="match status" value="1"/>
</dbReference>
<evidence type="ECO:0000256" key="2">
    <source>
        <dbReference type="ARBA" id="ARBA00001974"/>
    </source>
</evidence>
<keyword evidence="15" id="KW-1185">Reference proteome</keyword>
<dbReference type="CDD" id="cd00730">
    <property type="entry name" value="rubredoxin"/>
    <property type="match status" value="1"/>
</dbReference>
<evidence type="ECO:0000256" key="1">
    <source>
        <dbReference type="ARBA" id="ARBA00001965"/>
    </source>
</evidence>